<name>A0A9D4URX0_ADICA</name>
<protein>
    <submittedName>
        <fullName evidence="1">Uncharacterized protein</fullName>
    </submittedName>
</protein>
<organism evidence="1 2">
    <name type="scientific">Adiantum capillus-veneris</name>
    <name type="common">Maidenhair fern</name>
    <dbReference type="NCBI Taxonomy" id="13818"/>
    <lineage>
        <taxon>Eukaryota</taxon>
        <taxon>Viridiplantae</taxon>
        <taxon>Streptophyta</taxon>
        <taxon>Embryophyta</taxon>
        <taxon>Tracheophyta</taxon>
        <taxon>Polypodiopsida</taxon>
        <taxon>Polypodiidae</taxon>
        <taxon>Polypodiales</taxon>
        <taxon>Pteridineae</taxon>
        <taxon>Pteridaceae</taxon>
        <taxon>Vittarioideae</taxon>
        <taxon>Adiantum</taxon>
    </lineage>
</organism>
<dbReference type="OrthoDB" id="1993903at2759"/>
<dbReference type="EMBL" id="JABFUD020000012">
    <property type="protein sequence ID" value="KAI5072770.1"/>
    <property type="molecule type" value="Genomic_DNA"/>
</dbReference>
<gene>
    <name evidence="1" type="ORF">GOP47_0012876</name>
</gene>
<evidence type="ECO:0000313" key="1">
    <source>
        <dbReference type="EMBL" id="KAI5072770.1"/>
    </source>
</evidence>
<proteinExistence type="predicted"/>
<accession>A0A9D4URX0</accession>
<sequence length="332" mass="37228">MLGNLPLLAGDIEHNLSGSSSASEWKRVFQFPTSILSFTVDITLMGVHVLQHPSLTFKAFSCQGRSGPVVLGCDCLVFGKGWLHTTHLGSGLPYARIRGNILVTTLIGLKLLKKSVVVPGRLLETAHGLLRVGGNKKKFFTLNGFEEESLLAIYNWMHPFSNTSETIHCGGVLCSKAFLHECRYAVGDYVVFEDQLSQPNRSEEIIRRGHLKKLFLHEQEGEIQLFMNVEALLQRDFNMDEVTGMPLIHRRQPGCVPPWPEPGDLILASYTDSEMREAFVVEVDDDNRKVLLFWAHDHHANALWLDWKLIVSVLPSSSIEVARDEDLNSQQG</sequence>
<dbReference type="AlphaFoldDB" id="A0A9D4URX0"/>
<comment type="caution">
    <text evidence="1">The sequence shown here is derived from an EMBL/GenBank/DDBJ whole genome shotgun (WGS) entry which is preliminary data.</text>
</comment>
<keyword evidence="2" id="KW-1185">Reference proteome</keyword>
<reference evidence="1" key="1">
    <citation type="submission" date="2021-01" db="EMBL/GenBank/DDBJ databases">
        <title>Adiantum capillus-veneris genome.</title>
        <authorList>
            <person name="Fang Y."/>
            <person name="Liao Q."/>
        </authorList>
    </citation>
    <scope>NUCLEOTIDE SEQUENCE</scope>
    <source>
        <strain evidence="1">H3</strain>
        <tissue evidence="1">Leaf</tissue>
    </source>
</reference>
<evidence type="ECO:0000313" key="2">
    <source>
        <dbReference type="Proteomes" id="UP000886520"/>
    </source>
</evidence>
<dbReference type="Proteomes" id="UP000886520">
    <property type="component" value="Chromosome 12"/>
</dbReference>